<dbReference type="RefSeq" id="WP_052331741.1">
    <property type="nucleotide sequence ID" value="NZ_CABMAB010000002.1"/>
</dbReference>
<dbReference type="PATRIC" id="fig|66851.6.peg.2005"/>
<dbReference type="InterPro" id="IPR058240">
    <property type="entry name" value="rSAM_sf"/>
</dbReference>
<keyword evidence="4" id="KW-0479">Metal-binding</keyword>
<keyword evidence="10" id="KW-1185">Reference proteome</keyword>
<gene>
    <name evidence="9" type="primary">albA_2</name>
    <name evidence="9" type="ORF">MBORA_18360</name>
</gene>
<keyword evidence="2" id="KW-0004">4Fe-4S</keyword>
<protein>
    <submittedName>
        <fullName evidence="9">Antilisterial bacteriocin subtilosin biosynthesis protein AlbA</fullName>
    </submittedName>
</protein>
<dbReference type="InterPro" id="IPR023885">
    <property type="entry name" value="4Fe4S-binding_SPASM_dom"/>
</dbReference>
<keyword evidence="6" id="KW-0408">Iron</keyword>
<evidence type="ECO:0000259" key="8">
    <source>
        <dbReference type="PROSITE" id="PS51918"/>
    </source>
</evidence>
<dbReference type="InterPro" id="IPR050377">
    <property type="entry name" value="Radical_SAM_PqqE_MftC-like"/>
</dbReference>
<dbReference type="SFLD" id="SFLDG01386">
    <property type="entry name" value="main_SPASM_domain-containing"/>
    <property type="match status" value="1"/>
</dbReference>
<dbReference type="PROSITE" id="PS01305">
    <property type="entry name" value="MOAA_NIFB_PQQE"/>
    <property type="match status" value="1"/>
</dbReference>
<dbReference type="NCBIfam" id="TIGR04085">
    <property type="entry name" value="rSAM_more_4Fe4S"/>
    <property type="match status" value="1"/>
</dbReference>
<comment type="caution">
    <text evidence="9">The sequence shown here is derived from an EMBL/GenBank/DDBJ whole genome shotgun (WGS) entry which is preliminary data.</text>
</comment>
<dbReference type="InterPro" id="IPR013785">
    <property type="entry name" value="Aldolase_TIM"/>
</dbReference>
<name>A0A162FB66_METOA</name>
<keyword evidence="3" id="KW-0949">S-adenosyl-L-methionine</keyword>
<evidence type="ECO:0000313" key="10">
    <source>
        <dbReference type="Proteomes" id="UP000077428"/>
    </source>
</evidence>
<dbReference type="PANTHER" id="PTHR11228">
    <property type="entry name" value="RADICAL SAM DOMAIN PROTEIN"/>
    <property type="match status" value="1"/>
</dbReference>
<dbReference type="OrthoDB" id="30736at2157"/>
<proteinExistence type="predicted"/>
<keyword evidence="7" id="KW-0411">Iron-sulfur</keyword>
<dbReference type="InterPro" id="IPR000385">
    <property type="entry name" value="MoaA_NifB_PqqE_Fe-S-bd_CS"/>
</dbReference>
<accession>A0A162FB66</accession>
<dbReference type="STRING" id="66851.MBORA_18360"/>
<keyword evidence="5" id="KW-0560">Oxidoreductase</keyword>
<evidence type="ECO:0000256" key="5">
    <source>
        <dbReference type="ARBA" id="ARBA00023002"/>
    </source>
</evidence>
<dbReference type="InterPro" id="IPR007197">
    <property type="entry name" value="rSAM"/>
</dbReference>
<dbReference type="Pfam" id="PF13186">
    <property type="entry name" value="SPASM"/>
    <property type="match status" value="1"/>
</dbReference>
<evidence type="ECO:0000256" key="4">
    <source>
        <dbReference type="ARBA" id="ARBA00022723"/>
    </source>
</evidence>
<dbReference type="GO" id="GO:0046872">
    <property type="term" value="F:metal ion binding"/>
    <property type="evidence" value="ECO:0007669"/>
    <property type="project" value="UniProtKB-KW"/>
</dbReference>
<dbReference type="Gene3D" id="3.20.20.70">
    <property type="entry name" value="Aldolase class I"/>
    <property type="match status" value="1"/>
</dbReference>
<evidence type="ECO:0000256" key="3">
    <source>
        <dbReference type="ARBA" id="ARBA00022691"/>
    </source>
</evidence>
<dbReference type="GO" id="GO:0016491">
    <property type="term" value="F:oxidoreductase activity"/>
    <property type="evidence" value="ECO:0007669"/>
    <property type="project" value="UniProtKB-KW"/>
</dbReference>
<reference evidence="10" key="1">
    <citation type="journal article" date="2016" name="Genome Announc.">
        <title>Draft Genome Sequences of Methanobrevibacter curvatus DSM11111, Methanobrevibacter cuticularis DSM11139, Methanobrevibacter filiformis DSM11501, and Methanobrevibacter oralis DSM7256.</title>
        <authorList>
            <person name="Poehlein A."/>
            <person name="Seedorf H."/>
        </authorList>
    </citation>
    <scope>NUCLEOTIDE SEQUENCE [LARGE SCALE GENOMIC DNA]</scope>
    <source>
        <strain evidence="10">DSM 7256 / JCM 30027 / ZR</strain>
    </source>
</reference>
<dbReference type="EMBL" id="LWMU01000114">
    <property type="protein sequence ID" value="KZX10505.1"/>
    <property type="molecule type" value="Genomic_DNA"/>
</dbReference>
<dbReference type="PANTHER" id="PTHR11228:SF7">
    <property type="entry name" value="PQQA PEPTIDE CYCLASE"/>
    <property type="match status" value="1"/>
</dbReference>
<dbReference type="SMART" id="SM00729">
    <property type="entry name" value="Elp3"/>
    <property type="match status" value="1"/>
</dbReference>
<evidence type="ECO:0000256" key="6">
    <source>
        <dbReference type="ARBA" id="ARBA00023004"/>
    </source>
</evidence>
<dbReference type="SUPFAM" id="SSF102114">
    <property type="entry name" value="Radical SAM enzymes"/>
    <property type="match status" value="1"/>
</dbReference>
<dbReference type="SFLD" id="SFLDG01067">
    <property type="entry name" value="SPASM/twitch_domain_containing"/>
    <property type="match status" value="1"/>
</dbReference>
<dbReference type="Pfam" id="PF04055">
    <property type="entry name" value="Radical_SAM"/>
    <property type="match status" value="1"/>
</dbReference>
<dbReference type="GO" id="GO:0051539">
    <property type="term" value="F:4 iron, 4 sulfur cluster binding"/>
    <property type="evidence" value="ECO:0007669"/>
    <property type="project" value="UniProtKB-KW"/>
</dbReference>
<evidence type="ECO:0000256" key="2">
    <source>
        <dbReference type="ARBA" id="ARBA00022485"/>
    </source>
</evidence>
<dbReference type="SFLD" id="SFLDS00029">
    <property type="entry name" value="Radical_SAM"/>
    <property type="match status" value="1"/>
</dbReference>
<evidence type="ECO:0000256" key="1">
    <source>
        <dbReference type="ARBA" id="ARBA00001966"/>
    </source>
</evidence>
<dbReference type="GO" id="GO:0032324">
    <property type="term" value="P:molybdopterin cofactor biosynthetic process"/>
    <property type="evidence" value="ECO:0007669"/>
    <property type="project" value="UniProtKB-ARBA"/>
</dbReference>
<dbReference type="PROSITE" id="PS51918">
    <property type="entry name" value="RADICAL_SAM"/>
    <property type="match status" value="1"/>
</dbReference>
<evidence type="ECO:0000313" key="9">
    <source>
        <dbReference type="EMBL" id="KZX10505.1"/>
    </source>
</evidence>
<dbReference type="PIRSF" id="PIRSF037420">
    <property type="entry name" value="PQQ_syn_pqqE"/>
    <property type="match status" value="1"/>
</dbReference>
<dbReference type="AlphaFoldDB" id="A0A162FB66"/>
<dbReference type="Proteomes" id="UP000077428">
    <property type="component" value="Unassembled WGS sequence"/>
</dbReference>
<dbReference type="CDD" id="cd01335">
    <property type="entry name" value="Radical_SAM"/>
    <property type="match status" value="1"/>
</dbReference>
<feature type="domain" description="Radical SAM core" evidence="8">
    <location>
        <begin position="1"/>
        <end position="211"/>
    </location>
</feature>
<organism evidence="9 10">
    <name type="scientific">Methanobrevibacter oralis</name>
    <dbReference type="NCBI Taxonomy" id="66851"/>
    <lineage>
        <taxon>Archaea</taxon>
        <taxon>Methanobacteriati</taxon>
        <taxon>Methanobacteriota</taxon>
        <taxon>Methanomada group</taxon>
        <taxon>Methanobacteria</taxon>
        <taxon>Methanobacteriales</taxon>
        <taxon>Methanobacteriaceae</taxon>
        <taxon>Methanobrevibacter</taxon>
    </lineage>
</organism>
<comment type="cofactor">
    <cofactor evidence="1">
        <name>[4Fe-4S] cluster</name>
        <dbReference type="ChEBI" id="CHEBI:49883"/>
    </cofactor>
</comment>
<dbReference type="InterPro" id="IPR017200">
    <property type="entry name" value="PqqE-like"/>
</dbReference>
<evidence type="ECO:0000256" key="7">
    <source>
        <dbReference type="ARBA" id="ARBA00023014"/>
    </source>
</evidence>
<dbReference type="InterPro" id="IPR006638">
    <property type="entry name" value="Elp3/MiaA/NifB-like_rSAM"/>
</dbReference>
<sequence length="335" mass="38174">MEFTPFLLVFHITGRCNLNCGYCYASKYSKYDDLSLEIIKNILNQAVDLGTKNVIFSGGEPLLHSEIYKILEYSHNLSLTNHITSNGTTITENTIKKLKKYNVDVTISVDGSCKKINDSIRGKGTFDKSIKAIQNLKKNGIYTSLRMTLMKNNYYDVKNYLDLALNNNVDRCIIERVTPINKNENYNQLTFKDIINVFKLMKSYSDETGLNVGSNDPLWLIFSENLEAYLNKTHICGGCTAGTSALCINQDLSVFPCPRLQINSGNLNRLTLKEIWEKSIIFKNLRNRNLIENCIDCKYKYLCGGCRGAAHSNGYYLGNDPQCWMFKDEMCNESY</sequence>